<comment type="caution">
    <text evidence="3">The sequence shown here is derived from an EMBL/GenBank/DDBJ whole genome shotgun (WGS) entry which is preliminary data.</text>
</comment>
<accession>A0ABV6PNV8</accession>
<dbReference type="EMBL" id="JBHLTN010000007">
    <property type="protein sequence ID" value="MFC0591524.1"/>
    <property type="molecule type" value="Genomic_DNA"/>
</dbReference>
<dbReference type="Proteomes" id="UP001589834">
    <property type="component" value="Unassembled WGS sequence"/>
</dbReference>
<dbReference type="RefSeq" id="WP_377479673.1">
    <property type="nucleotide sequence ID" value="NZ_JBHLTN010000007.1"/>
</dbReference>
<evidence type="ECO:0008006" key="5">
    <source>
        <dbReference type="Google" id="ProtNLM"/>
    </source>
</evidence>
<evidence type="ECO:0000313" key="3">
    <source>
        <dbReference type="EMBL" id="MFC0591524.1"/>
    </source>
</evidence>
<protein>
    <recommendedName>
        <fullName evidence="5">LapA family protein</fullName>
    </recommendedName>
</protein>
<keyword evidence="2" id="KW-0472">Membrane</keyword>
<sequence>MWGQDLSALGVAIAAITGVGAFWLGRSLSRRWQQRRRQREDEAKRAQESRQARRARERGEKRRR</sequence>
<gene>
    <name evidence="3" type="ORF">ACFFGG_03045</name>
</gene>
<evidence type="ECO:0000313" key="4">
    <source>
        <dbReference type="Proteomes" id="UP001589834"/>
    </source>
</evidence>
<reference evidence="3 4" key="1">
    <citation type="submission" date="2024-09" db="EMBL/GenBank/DDBJ databases">
        <authorList>
            <person name="Sun Q."/>
            <person name="Mori K."/>
        </authorList>
    </citation>
    <scope>NUCLEOTIDE SEQUENCE [LARGE SCALE GENOMIC DNA]</scope>
    <source>
        <strain evidence="3 4">NCAIM B.02336</strain>
    </source>
</reference>
<organism evidence="3 4">
    <name type="scientific">Ottowia pentelensis</name>
    <dbReference type="NCBI Taxonomy" id="511108"/>
    <lineage>
        <taxon>Bacteria</taxon>
        <taxon>Pseudomonadati</taxon>
        <taxon>Pseudomonadota</taxon>
        <taxon>Betaproteobacteria</taxon>
        <taxon>Burkholderiales</taxon>
        <taxon>Comamonadaceae</taxon>
        <taxon>Ottowia</taxon>
    </lineage>
</organism>
<feature type="transmembrane region" description="Helical" evidence="2">
    <location>
        <begin position="6"/>
        <end position="25"/>
    </location>
</feature>
<keyword evidence="2" id="KW-0812">Transmembrane</keyword>
<evidence type="ECO:0000256" key="2">
    <source>
        <dbReference type="SAM" id="Phobius"/>
    </source>
</evidence>
<proteinExistence type="predicted"/>
<keyword evidence="4" id="KW-1185">Reference proteome</keyword>
<evidence type="ECO:0000256" key="1">
    <source>
        <dbReference type="SAM" id="MobiDB-lite"/>
    </source>
</evidence>
<feature type="compositionally biased region" description="Basic and acidic residues" evidence="1">
    <location>
        <begin position="38"/>
        <end position="51"/>
    </location>
</feature>
<keyword evidence="2" id="KW-1133">Transmembrane helix</keyword>
<feature type="region of interest" description="Disordered" evidence="1">
    <location>
        <begin position="32"/>
        <end position="64"/>
    </location>
</feature>
<name>A0ABV6PNV8_9BURK</name>